<dbReference type="PROSITE" id="PS00018">
    <property type="entry name" value="EF_HAND_1"/>
    <property type="match status" value="1"/>
</dbReference>
<evidence type="ECO:0000313" key="5">
    <source>
        <dbReference type="Proteomes" id="UP000823786"/>
    </source>
</evidence>
<dbReference type="InterPro" id="IPR050452">
    <property type="entry name" value="Metacaspase"/>
</dbReference>
<dbReference type="InterPro" id="IPR011600">
    <property type="entry name" value="Pept_C14_caspase"/>
</dbReference>
<dbReference type="RefSeq" id="WP_209846273.1">
    <property type="nucleotide sequence ID" value="NZ_JAGGJV010000001.1"/>
</dbReference>
<feature type="region of interest" description="Disordered" evidence="1">
    <location>
        <begin position="322"/>
        <end position="345"/>
    </location>
</feature>
<evidence type="ECO:0008006" key="6">
    <source>
        <dbReference type="Google" id="ProtNLM"/>
    </source>
</evidence>
<proteinExistence type="predicted"/>
<dbReference type="EMBL" id="JAGGJV010000001">
    <property type="protein sequence ID" value="MBP1856664.1"/>
    <property type="molecule type" value="Genomic_DNA"/>
</dbReference>
<evidence type="ECO:0000256" key="1">
    <source>
        <dbReference type="SAM" id="MobiDB-lite"/>
    </source>
</evidence>
<dbReference type="PANTHER" id="PTHR48104">
    <property type="entry name" value="METACASPASE-4"/>
    <property type="match status" value="1"/>
</dbReference>
<dbReference type="PANTHER" id="PTHR48104:SF30">
    <property type="entry name" value="METACASPASE-1"/>
    <property type="match status" value="1"/>
</dbReference>
<organism evidence="4 5">
    <name type="scientific">Rhizobium herbae</name>
    <dbReference type="NCBI Taxonomy" id="508661"/>
    <lineage>
        <taxon>Bacteria</taxon>
        <taxon>Pseudomonadati</taxon>
        <taxon>Pseudomonadota</taxon>
        <taxon>Alphaproteobacteria</taxon>
        <taxon>Hyphomicrobiales</taxon>
        <taxon>Rhizobiaceae</taxon>
        <taxon>Rhizobium/Agrobacterium group</taxon>
        <taxon>Rhizobium</taxon>
    </lineage>
</organism>
<dbReference type="InterPro" id="IPR029030">
    <property type="entry name" value="Caspase-like_dom_sf"/>
</dbReference>
<dbReference type="SUPFAM" id="SSF52129">
    <property type="entry name" value="Caspase-like"/>
    <property type="match status" value="1"/>
</dbReference>
<accession>A0ABS4EFE5</accession>
<dbReference type="Gene3D" id="3.40.50.1460">
    <property type="match status" value="1"/>
</dbReference>
<dbReference type="Pfam" id="PF14326">
    <property type="entry name" value="DUF4384"/>
    <property type="match status" value="1"/>
</dbReference>
<evidence type="ECO:0000259" key="3">
    <source>
        <dbReference type="Pfam" id="PF14326"/>
    </source>
</evidence>
<dbReference type="InterPro" id="IPR025493">
    <property type="entry name" value="DUF4384"/>
</dbReference>
<comment type="caution">
    <text evidence="4">The sequence shown here is derived from an EMBL/GenBank/DDBJ whole genome shotgun (WGS) entry which is preliminary data.</text>
</comment>
<sequence>MAVWQTSFAGFLSCLTFLGAQPLEARAEDRALLIGIGAYENLPEDMFLHGPKNDVKAIQQLLTGTLSFKPEAIRVLTHEKATRQAMLSSMDEWLVAGTAPGDRVYLYFSGHGLQVKDVSGDEEDGMDEAISTYDIKAGETDWTNVILDDDLEAVLEKLKGRAVTLVIDACHSGTISRSLSTEAVSGLKGARYLPRPFAQASKQKATRGLRIDLGVIDKPAELTVGGVTAWSAAAPYQVAWDDVRLPIEDRHGVFTSAYIAGYTPAESDGNGNGLVSNAELFEYVTKKSKEYCSAQENCDNLDPQLESVPDALGTSVAKPEPYKAEQAATDQPQNKPEDKPEPVYQQAKAEAGVAPAYVDADPVAAIGDIVGKADTGDVTVSLDTGPMLKKGQAFKISVTSSYDGNLVLLDVNKEGVATQIFPNDMAKKITPLSAGSALTIPDDYYGFDFEAEGSGDNMLVAIVVGDPVDLKDVAPSVQGLSAELDARQTLSDIVAKLQKTWTADAENRGIRWSLGTLKYTIE</sequence>
<evidence type="ECO:0000259" key="2">
    <source>
        <dbReference type="Pfam" id="PF00656"/>
    </source>
</evidence>
<dbReference type="Pfam" id="PF00656">
    <property type="entry name" value="Peptidase_C14"/>
    <property type="match status" value="1"/>
</dbReference>
<keyword evidence="5" id="KW-1185">Reference proteome</keyword>
<dbReference type="InterPro" id="IPR018247">
    <property type="entry name" value="EF_Hand_1_Ca_BS"/>
</dbReference>
<name>A0ABS4EFE5_9HYPH</name>
<gene>
    <name evidence="4" type="ORF">J2Z75_000144</name>
</gene>
<feature type="domain" description="DUF4384" evidence="3">
    <location>
        <begin position="388"/>
        <end position="463"/>
    </location>
</feature>
<feature type="domain" description="Peptidase C14 caspase" evidence="2">
    <location>
        <begin position="30"/>
        <end position="263"/>
    </location>
</feature>
<reference evidence="4 5" key="1">
    <citation type="submission" date="2021-03" db="EMBL/GenBank/DDBJ databases">
        <title>Genomic Encyclopedia of Type Strains, Phase IV (KMG-IV): sequencing the most valuable type-strain genomes for metagenomic binning, comparative biology and taxonomic classification.</title>
        <authorList>
            <person name="Goeker M."/>
        </authorList>
    </citation>
    <scope>NUCLEOTIDE SEQUENCE [LARGE SCALE GENOMIC DNA]</scope>
    <source>
        <strain evidence="4 5">DSM 26427</strain>
    </source>
</reference>
<dbReference type="Proteomes" id="UP000823786">
    <property type="component" value="Unassembled WGS sequence"/>
</dbReference>
<protein>
    <recommendedName>
        <fullName evidence="6">DUF4384 domain-containing protein</fullName>
    </recommendedName>
</protein>
<evidence type="ECO:0000313" key="4">
    <source>
        <dbReference type="EMBL" id="MBP1856664.1"/>
    </source>
</evidence>